<dbReference type="Proteomes" id="UP001381693">
    <property type="component" value="Unassembled WGS sequence"/>
</dbReference>
<organism evidence="1 2">
    <name type="scientific">Halocaridina rubra</name>
    <name type="common">Hawaiian red shrimp</name>
    <dbReference type="NCBI Taxonomy" id="373956"/>
    <lineage>
        <taxon>Eukaryota</taxon>
        <taxon>Metazoa</taxon>
        <taxon>Ecdysozoa</taxon>
        <taxon>Arthropoda</taxon>
        <taxon>Crustacea</taxon>
        <taxon>Multicrustacea</taxon>
        <taxon>Malacostraca</taxon>
        <taxon>Eumalacostraca</taxon>
        <taxon>Eucarida</taxon>
        <taxon>Decapoda</taxon>
        <taxon>Pleocyemata</taxon>
        <taxon>Caridea</taxon>
        <taxon>Atyoidea</taxon>
        <taxon>Atyidae</taxon>
        <taxon>Halocaridina</taxon>
    </lineage>
</organism>
<keyword evidence="2" id="KW-1185">Reference proteome</keyword>
<proteinExistence type="predicted"/>
<reference evidence="1 2" key="1">
    <citation type="submission" date="2023-11" db="EMBL/GenBank/DDBJ databases">
        <title>Halocaridina rubra genome assembly.</title>
        <authorList>
            <person name="Smith C."/>
        </authorList>
    </citation>
    <scope>NUCLEOTIDE SEQUENCE [LARGE SCALE GENOMIC DNA]</scope>
    <source>
        <strain evidence="1">EP-1</strain>
        <tissue evidence="1">Whole</tissue>
    </source>
</reference>
<protein>
    <submittedName>
        <fullName evidence="1">Uncharacterized protein</fullName>
    </submittedName>
</protein>
<gene>
    <name evidence="1" type="ORF">SK128_007209</name>
</gene>
<accession>A0AAN8X9I4</accession>
<dbReference type="EMBL" id="JAXCGZ010005973">
    <property type="protein sequence ID" value="KAK7080356.1"/>
    <property type="molecule type" value="Genomic_DNA"/>
</dbReference>
<comment type="caution">
    <text evidence="1">The sequence shown here is derived from an EMBL/GenBank/DDBJ whole genome shotgun (WGS) entry which is preliminary data.</text>
</comment>
<evidence type="ECO:0000313" key="2">
    <source>
        <dbReference type="Proteomes" id="UP001381693"/>
    </source>
</evidence>
<dbReference type="AlphaFoldDB" id="A0AAN8X9I4"/>
<evidence type="ECO:0000313" key="1">
    <source>
        <dbReference type="EMBL" id="KAK7080356.1"/>
    </source>
</evidence>
<sequence>MQRRYDEVLKQRVFTTWLLREDGVFEVERLVSRVSVKYKKKYKGKQCISVNNTGAEESNAIDTVVFLSDCYFMDYTVMVGYNHSLYRAPSKIISVKQRSRGIVLCIEVLIELHSELRHFAVTSGTNK</sequence>
<name>A0AAN8X9I4_HALRR</name>